<comment type="caution">
    <text evidence="2">The sequence shown here is derived from an EMBL/GenBank/DDBJ whole genome shotgun (WGS) entry which is preliminary data.</text>
</comment>
<keyword evidence="3" id="KW-1185">Reference proteome</keyword>
<dbReference type="InterPro" id="IPR021228">
    <property type="entry name" value="BrxD"/>
</dbReference>
<feature type="region of interest" description="Disordered" evidence="1">
    <location>
        <begin position="420"/>
        <end position="443"/>
    </location>
</feature>
<reference evidence="2 3" key="1">
    <citation type="journal article" date="2013" name="Genome Announc.">
        <title>Draft Genome Sequence of the Lignocellulose Decomposer Thermobifida fusca Strain TM51.</title>
        <authorList>
            <person name="Toth A."/>
            <person name="Barna T."/>
            <person name="Nagy I."/>
            <person name="Horvath B."/>
            <person name="Nagy I."/>
            <person name="Tancsics A."/>
            <person name="Kriszt B."/>
            <person name="Baka E."/>
            <person name="Fekete C."/>
            <person name="Kukolya J."/>
        </authorList>
    </citation>
    <scope>NUCLEOTIDE SEQUENCE [LARGE SCALE GENOMIC DNA]</scope>
    <source>
        <strain evidence="2 3">TM51</strain>
    </source>
</reference>
<dbReference type="AlphaFoldDB" id="A0A9P2WSP8"/>
<proteinExistence type="predicted"/>
<sequence length="443" mass="50177">MTETPVPSLTIRSKDRGPLLDALRNGVVPYRGAHLIQVGRGRELEALHTSIKQIKNGAGAVRFVIGDYGAGKTFFLHLVRSIAHKEDLVTVHADLTPDRRLQGSQGRARRLYSTLMANMATRGKPGGRALTTVVEKFVTQVRRDAEANGTTVEHQLSERLWGLREFPGGPSFAKVIEAYWRSHVHQDEELRAHALRWLSAEYAKKTEASRDLGVSEIIDDRSLFDHLKLMAAFTTMAGYRGLLVCFDELVNLYKLSHKGSRHANYEQILNIINDTQQGRAEYIGFLFGGTPEFLEDPLRGLYSYEALRSRLEENPYATGGLVDFHGPVMRLSHFTKEHFYELLRKVRHVYASGDPAKHPLPDEAIEAFMRHCEERVGDAYFRTPRSTIKQFIGLMDVLVQNENADWRTLLTQMEVVKETNPDLQPLDPKDDVENDSPLASFRL</sequence>
<dbReference type="InterPro" id="IPR027417">
    <property type="entry name" value="P-loop_NTPase"/>
</dbReference>
<evidence type="ECO:0000313" key="2">
    <source>
        <dbReference type="EMBL" id="EOR72918.1"/>
    </source>
</evidence>
<dbReference type="Pfam" id="PF10923">
    <property type="entry name" value="BrxC_BrxD"/>
    <property type="match status" value="1"/>
</dbReference>
<dbReference type="RefSeq" id="WP_011290509.1">
    <property type="nucleotide sequence ID" value="NZ_AOSG01000001.1"/>
</dbReference>
<dbReference type="Proteomes" id="UP000014184">
    <property type="component" value="Unassembled WGS sequence"/>
</dbReference>
<protein>
    <recommendedName>
        <fullName evidence="4">ATP-binding protein</fullName>
    </recommendedName>
</protein>
<evidence type="ECO:0000256" key="1">
    <source>
        <dbReference type="SAM" id="MobiDB-lite"/>
    </source>
</evidence>
<evidence type="ECO:0008006" key="4">
    <source>
        <dbReference type="Google" id="ProtNLM"/>
    </source>
</evidence>
<gene>
    <name evidence="2" type="ORF">TM51_00620</name>
</gene>
<accession>A0A9P2WSP8</accession>
<evidence type="ECO:0000313" key="3">
    <source>
        <dbReference type="Proteomes" id="UP000014184"/>
    </source>
</evidence>
<dbReference type="SUPFAM" id="SSF52540">
    <property type="entry name" value="P-loop containing nucleoside triphosphate hydrolases"/>
    <property type="match status" value="1"/>
</dbReference>
<dbReference type="EMBL" id="AOSG01000001">
    <property type="protein sequence ID" value="EOR72918.1"/>
    <property type="molecule type" value="Genomic_DNA"/>
</dbReference>
<organism evidence="2 3">
    <name type="scientific">Thermobifida fusca TM51</name>
    <dbReference type="NCBI Taxonomy" id="1169414"/>
    <lineage>
        <taxon>Bacteria</taxon>
        <taxon>Bacillati</taxon>
        <taxon>Actinomycetota</taxon>
        <taxon>Actinomycetes</taxon>
        <taxon>Streptosporangiales</taxon>
        <taxon>Nocardiopsidaceae</taxon>
        <taxon>Thermobifida</taxon>
    </lineage>
</organism>
<name>A0A9P2WSP8_THEFU</name>